<proteinExistence type="predicted"/>
<evidence type="ECO:0000313" key="2">
    <source>
        <dbReference type="Proteomes" id="UP000054618"/>
    </source>
</evidence>
<dbReference type="OrthoDB" id="5634175at2"/>
<reference evidence="1 2" key="1">
    <citation type="submission" date="2015-11" db="EMBL/GenBank/DDBJ databases">
        <title>Genomic analysis of 38 Legionella species identifies large and diverse effector repertoires.</title>
        <authorList>
            <person name="Burstein D."/>
            <person name="Amaro F."/>
            <person name="Zusman T."/>
            <person name="Lifshitz Z."/>
            <person name="Cohen O."/>
            <person name="Gilbert J.A."/>
            <person name="Pupko T."/>
            <person name="Shuman H.A."/>
            <person name="Segal G."/>
        </authorList>
    </citation>
    <scope>NUCLEOTIDE SEQUENCE [LARGE SCALE GENOMIC DNA]</scope>
    <source>
        <strain evidence="1 2">CDC#1442-AUS-E</strain>
    </source>
</reference>
<sequence length="377" mass="43153">MAIATSTFFRQAPSITPLVRPVIQSADKQQAGYIYVGEENDCFFRSAAAAIISKALDNPAKHEGLIQQILEYHKTLFPKPQQLERADSYVKRLRQLMVQQPITQFVRDLGFTLRQITVDELVSDPVAYQDAFSDQLSSVAKMRQSDTRINDHVVRDALAKRLSLSIKILEVEPGKEFHATHHSSPPEGVTPAAKLKLQVEDKIYRPHVANSAVFEKYNAAMALPELPEVNRASDPGMEELKAQIKESRQLLRQDYLRRVKNLEVQYKAKDFDKTGLRETLLEEWKHSFNYHLRVPYAGIEHGIQKFFRRNIGLANKHEATNIKPQRDYQDHTALDFIHTIAQGLSLGIFNEDRVFANLKKYSSENKKQEPSAGMRMR</sequence>
<accession>A0A0W0Y6E7</accession>
<gene>
    <name evidence="1" type="ORF">Lqui_1070</name>
</gene>
<organism evidence="1 2">
    <name type="scientific">Legionella quinlivanii</name>
    <dbReference type="NCBI Taxonomy" id="45073"/>
    <lineage>
        <taxon>Bacteria</taxon>
        <taxon>Pseudomonadati</taxon>
        <taxon>Pseudomonadota</taxon>
        <taxon>Gammaproteobacteria</taxon>
        <taxon>Legionellales</taxon>
        <taxon>Legionellaceae</taxon>
        <taxon>Legionella</taxon>
    </lineage>
</organism>
<name>A0A0W0Y6E7_9GAMM</name>
<dbReference type="PATRIC" id="fig|45073.5.peg.1128"/>
<dbReference type="AlphaFoldDB" id="A0A0W0Y6E7"/>
<keyword evidence="2" id="KW-1185">Reference proteome</keyword>
<dbReference type="EMBL" id="LNYS01000006">
    <property type="protein sequence ID" value="KTD52226.1"/>
    <property type="molecule type" value="Genomic_DNA"/>
</dbReference>
<evidence type="ECO:0000313" key="1">
    <source>
        <dbReference type="EMBL" id="KTD52226.1"/>
    </source>
</evidence>
<protein>
    <submittedName>
        <fullName evidence="1">Uncharacterized protein</fullName>
    </submittedName>
</protein>
<dbReference type="STRING" id="45073.Lqui_1070"/>
<dbReference type="Proteomes" id="UP000054618">
    <property type="component" value="Unassembled WGS sequence"/>
</dbReference>
<dbReference type="RefSeq" id="WP_058507153.1">
    <property type="nucleotide sequence ID" value="NZ_LNYS01000006.1"/>
</dbReference>
<comment type="caution">
    <text evidence="1">The sequence shown here is derived from an EMBL/GenBank/DDBJ whole genome shotgun (WGS) entry which is preliminary data.</text>
</comment>